<dbReference type="EMBL" id="CAAGRJ010040705">
    <property type="protein sequence ID" value="VFV47435.1"/>
    <property type="molecule type" value="Genomic_DNA"/>
</dbReference>
<accession>A0A485PMG3</accession>
<protein>
    <submittedName>
        <fullName evidence="1">Uncharacterized protein</fullName>
    </submittedName>
</protein>
<keyword evidence="2" id="KW-1185">Reference proteome</keyword>
<reference evidence="1 2" key="1">
    <citation type="submission" date="2019-01" db="EMBL/GenBank/DDBJ databases">
        <authorList>
            <person name="Alioto T."/>
            <person name="Alioto T."/>
        </authorList>
    </citation>
    <scope>NUCLEOTIDE SEQUENCE [LARGE SCALE GENOMIC DNA]</scope>
</reference>
<name>A0A485PMG3_LYNPA</name>
<dbReference type="AlphaFoldDB" id="A0A485PMG3"/>
<organism evidence="1 2">
    <name type="scientific">Lynx pardinus</name>
    <name type="common">Iberian lynx</name>
    <name type="synonym">Felis pardina</name>
    <dbReference type="NCBI Taxonomy" id="191816"/>
    <lineage>
        <taxon>Eukaryota</taxon>
        <taxon>Metazoa</taxon>
        <taxon>Chordata</taxon>
        <taxon>Craniata</taxon>
        <taxon>Vertebrata</taxon>
        <taxon>Euteleostomi</taxon>
        <taxon>Mammalia</taxon>
        <taxon>Eutheria</taxon>
        <taxon>Laurasiatheria</taxon>
        <taxon>Carnivora</taxon>
        <taxon>Feliformia</taxon>
        <taxon>Felidae</taxon>
        <taxon>Felinae</taxon>
        <taxon>Lynx</taxon>
    </lineage>
</organism>
<proteinExistence type="predicted"/>
<dbReference type="Proteomes" id="UP000386466">
    <property type="component" value="Unassembled WGS sequence"/>
</dbReference>
<evidence type="ECO:0000313" key="1">
    <source>
        <dbReference type="EMBL" id="VFV47435.1"/>
    </source>
</evidence>
<sequence>MASYQSYRLHASQREFKAFLYHRAKVFPAPNLSHTGTTTHVTGLPKTSTCRPPGDWGHNTLLLPLGIKGIFLSGPPIGFSREPADPIPATPASLRTGASPCATALCWPGWSLQYLPCWPFKAIQRSLRTQLTPPCGSLVHHPAVHTPFLN</sequence>
<evidence type="ECO:0000313" key="2">
    <source>
        <dbReference type="Proteomes" id="UP000386466"/>
    </source>
</evidence>
<gene>
    <name evidence="1" type="ORF">LYPA_23C021981</name>
</gene>